<gene>
    <name evidence="2" type="ORF">D623_10000290</name>
</gene>
<name>S7NSB5_MYOBR</name>
<dbReference type="Gene3D" id="2.70.170.10">
    <property type="entry name" value="Neurotransmitter-gated ion-channel ligand-binding domain"/>
    <property type="match status" value="1"/>
</dbReference>
<evidence type="ECO:0000313" key="2">
    <source>
        <dbReference type="EMBL" id="EPQ20654.1"/>
    </source>
</evidence>
<dbReference type="InterPro" id="IPR036734">
    <property type="entry name" value="Neur_chan_lig-bd_sf"/>
</dbReference>
<organism evidence="2 3">
    <name type="scientific">Myotis brandtii</name>
    <name type="common">Brandt's bat</name>
    <dbReference type="NCBI Taxonomy" id="109478"/>
    <lineage>
        <taxon>Eukaryota</taxon>
        <taxon>Metazoa</taxon>
        <taxon>Chordata</taxon>
        <taxon>Craniata</taxon>
        <taxon>Vertebrata</taxon>
        <taxon>Euteleostomi</taxon>
        <taxon>Mammalia</taxon>
        <taxon>Eutheria</taxon>
        <taxon>Laurasiatheria</taxon>
        <taxon>Chiroptera</taxon>
        <taxon>Yangochiroptera</taxon>
        <taxon>Vespertilionidae</taxon>
        <taxon>Myotis</taxon>
    </lineage>
</organism>
<proteinExistence type="predicted"/>
<accession>S7NSB5</accession>
<feature type="domain" description="Neurotransmitter-gated ion-channel ligand-binding" evidence="1">
    <location>
        <begin position="1"/>
        <end position="72"/>
    </location>
</feature>
<dbReference type="Proteomes" id="UP000052978">
    <property type="component" value="Unassembled WGS sequence"/>
</dbReference>
<dbReference type="GO" id="GO:0005230">
    <property type="term" value="F:extracellular ligand-gated monoatomic ion channel activity"/>
    <property type="evidence" value="ECO:0007669"/>
    <property type="project" value="InterPro"/>
</dbReference>
<dbReference type="InterPro" id="IPR006202">
    <property type="entry name" value="Neur_chan_lig-bd"/>
</dbReference>
<dbReference type="SUPFAM" id="SSF63712">
    <property type="entry name" value="Nicotinic receptor ligand binding domain-like"/>
    <property type="match status" value="1"/>
</dbReference>
<sequence length="72" mass="8699">MTLYLRHYWKDERLSFPSTSNKSMTFDGRLVKKIWVPDVFFVHSKRSFTHDTTTENIMLRVFPDGHVLYSMR</sequence>
<protein>
    <submittedName>
        <fullName evidence="2">Gamma-aminobutyric acid receptor subunit rho-2</fullName>
    </submittedName>
</protein>
<dbReference type="AlphaFoldDB" id="S7NSB5"/>
<evidence type="ECO:0000259" key="1">
    <source>
        <dbReference type="Pfam" id="PF02931"/>
    </source>
</evidence>
<dbReference type="GO" id="GO:0016020">
    <property type="term" value="C:membrane"/>
    <property type="evidence" value="ECO:0007669"/>
    <property type="project" value="InterPro"/>
</dbReference>
<evidence type="ECO:0000313" key="3">
    <source>
        <dbReference type="Proteomes" id="UP000052978"/>
    </source>
</evidence>
<keyword evidence="3" id="KW-1185">Reference proteome</keyword>
<keyword evidence="2" id="KW-0675">Receptor</keyword>
<dbReference type="EMBL" id="KE286939">
    <property type="protein sequence ID" value="EPQ20654.1"/>
    <property type="molecule type" value="Genomic_DNA"/>
</dbReference>
<dbReference type="Pfam" id="PF02931">
    <property type="entry name" value="Neur_chan_LBD"/>
    <property type="match status" value="1"/>
</dbReference>
<reference evidence="2 3" key="1">
    <citation type="journal article" date="2013" name="Nat. Commun.">
        <title>Genome analysis reveals insights into physiology and longevity of the Brandt's bat Myotis brandtii.</title>
        <authorList>
            <person name="Seim I."/>
            <person name="Fang X."/>
            <person name="Xiong Z."/>
            <person name="Lobanov A.V."/>
            <person name="Huang Z."/>
            <person name="Ma S."/>
            <person name="Feng Y."/>
            <person name="Turanov A.A."/>
            <person name="Zhu Y."/>
            <person name="Lenz T.L."/>
            <person name="Gerashchenko M.V."/>
            <person name="Fan D."/>
            <person name="Hee Yim S."/>
            <person name="Yao X."/>
            <person name="Jordan D."/>
            <person name="Xiong Y."/>
            <person name="Ma Y."/>
            <person name="Lyapunov A.N."/>
            <person name="Chen G."/>
            <person name="Kulakova O.I."/>
            <person name="Sun Y."/>
            <person name="Lee S.G."/>
            <person name="Bronson R.T."/>
            <person name="Moskalev A.A."/>
            <person name="Sunyaev S.R."/>
            <person name="Zhang G."/>
            <person name="Krogh A."/>
            <person name="Wang J."/>
            <person name="Gladyshev V.N."/>
        </authorList>
    </citation>
    <scope>NUCLEOTIDE SEQUENCE [LARGE SCALE GENOMIC DNA]</scope>
</reference>